<keyword evidence="3" id="KW-1133">Transmembrane helix</keyword>
<feature type="transmembrane region" description="Helical" evidence="3">
    <location>
        <begin position="59"/>
        <end position="85"/>
    </location>
</feature>
<keyword evidence="5" id="KW-1185">Reference proteome</keyword>
<comment type="caution">
    <text evidence="4">The sequence shown here is derived from an EMBL/GenBank/DDBJ whole genome shotgun (WGS) entry which is preliminary data.</text>
</comment>
<feature type="transmembrane region" description="Helical" evidence="3">
    <location>
        <begin position="241"/>
        <end position="263"/>
    </location>
</feature>
<dbReference type="PANTHER" id="PTHR43702:SF3">
    <property type="entry name" value="PROTEIN TSGA"/>
    <property type="match status" value="1"/>
</dbReference>
<protein>
    <submittedName>
        <fullName evidence="4">Sugar MFS transporter</fullName>
    </submittedName>
</protein>
<dbReference type="CDD" id="cd17394">
    <property type="entry name" value="MFS_FucP_like"/>
    <property type="match status" value="1"/>
</dbReference>
<feature type="transmembrane region" description="Helical" evidence="3">
    <location>
        <begin position="97"/>
        <end position="116"/>
    </location>
</feature>
<accession>A0ABS6X5X7</accession>
<dbReference type="RefSeq" id="WP_199108043.1">
    <property type="nucleotide sequence ID" value="NZ_JAHWXQ010000001.1"/>
</dbReference>
<dbReference type="InterPro" id="IPR050375">
    <property type="entry name" value="MFS_TsgA-like"/>
</dbReference>
<dbReference type="Proteomes" id="UP000774935">
    <property type="component" value="Unassembled WGS sequence"/>
</dbReference>
<feature type="transmembrane region" description="Helical" evidence="3">
    <location>
        <begin position="283"/>
        <end position="304"/>
    </location>
</feature>
<feature type="transmembrane region" description="Helical" evidence="3">
    <location>
        <begin position="199"/>
        <end position="220"/>
    </location>
</feature>
<name>A0ABS6X5X7_9BACT</name>
<dbReference type="Gene3D" id="1.20.1250.20">
    <property type="entry name" value="MFS general substrate transporter like domains"/>
    <property type="match status" value="2"/>
</dbReference>
<feature type="transmembrane region" description="Helical" evidence="3">
    <location>
        <begin position="416"/>
        <end position="436"/>
    </location>
</feature>
<evidence type="ECO:0000256" key="2">
    <source>
        <dbReference type="ARBA" id="ARBA00022475"/>
    </source>
</evidence>
<feature type="transmembrane region" description="Helical" evidence="3">
    <location>
        <begin position="442"/>
        <end position="461"/>
    </location>
</feature>
<feature type="transmembrane region" description="Helical" evidence="3">
    <location>
        <begin position="381"/>
        <end position="404"/>
    </location>
</feature>
<feature type="transmembrane region" description="Helical" evidence="3">
    <location>
        <begin position="164"/>
        <end position="183"/>
    </location>
</feature>
<keyword evidence="2" id="KW-1003">Cell membrane</keyword>
<evidence type="ECO:0000313" key="4">
    <source>
        <dbReference type="EMBL" id="MBW3363418.1"/>
    </source>
</evidence>
<dbReference type="InterPro" id="IPR036259">
    <property type="entry name" value="MFS_trans_sf"/>
</dbReference>
<evidence type="ECO:0000256" key="1">
    <source>
        <dbReference type="ARBA" id="ARBA00004429"/>
    </source>
</evidence>
<feature type="transmembrane region" description="Helical" evidence="3">
    <location>
        <begin position="311"/>
        <end position="328"/>
    </location>
</feature>
<evidence type="ECO:0000256" key="3">
    <source>
        <dbReference type="SAM" id="Phobius"/>
    </source>
</evidence>
<evidence type="ECO:0000313" key="5">
    <source>
        <dbReference type="Proteomes" id="UP000774935"/>
    </source>
</evidence>
<feature type="transmembrane region" description="Helical" evidence="3">
    <location>
        <begin position="122"/>
        <end position="143"/>
    </location>
</feature>
<dbReference type="EMBL" id="JAHWXQ010000001">
    <property type="protein sequence ID" value="MBW3363418.1"/>
    <property type="molecule type" value="Genomic_DNA"/>
</dbReference>
<feature type="transmembrane region" description="Helical" evidence="3">
    <location>
        <begin position="334"/>
        <end position="351"/>
    </location>
</feature>
<dbReference type="PANTHER" id="PTHR43702">
    <property type="entry name" value="L-FUCOSE-PROTON SYMPORTER"/>
    <property type="match status" value="1"/>
</dbReference>
<organism evidence="4 5">
    <name type="scientific">Pontibacter populi</name>
    <dbReference type="NCBI Taxonomy" id="890055"/>
    <lineage>
        <taxon>Bacteria</taxon>
        <taxon>Pseudomonadati</taxon>
        <taxon>Bacteroidota</taxon>
        <taxon>Cytophagia</taxon>
        <taxon>Cytophagales</taxon>
        <taxon>Hymenobacteraceae</taxon>
        <taxon>Pontibacter</taxon>
    </lineage>
</organism>
<feature type="transmembrane region" description="Helical" evidence="3">
    <location>
        <begin position="358"/>
        <end position="375"/>
    </location>
</feature>
<reference evidence="4 5" key="1">
    <citation type="submission" date="2021-07" db="EMBL/GenBank/DDBJ databases">
        <authorList>
            <person name="Kim M.K."/>
        </authorList>
    </citation>
    <scope>NUCLEOTIDE SEQUENCE [LARGE SCALE GENOMIC DNA]</scope>
    <source>
        <strain evidence="4 5">HLY7-15</strain>
    </source>
</reference>
<keyword evidence="3" id="KW-0812">Transmembrane</keyword>
<keyword evidence="3" id="KW-0472">Membrane</keyword>
<feature type="transmembrane region" description="Helical" evidence="3">
    <location>
        <begin position="26"/>
        <end position="47"/>
    </location>
</feature>
<proteinExistence type="predicted"/>
<sequence>MAGVAPTTQSTPANEQVMAKNFTGPLIIVTMLFFMWGFITCMNDILIPKLQQVFVLQHWQAMLIQTAFFGAYFFISLLYFIFSVIKGDPIMKIGYKNGIIVGLVVAAVGCVLFYPAADLQSYGFFLIALFVLASGITILQIAANPYVTILGPASGAASRLNMTQALNSFGTTIAPLIGGYLIFETVNTVATAGAESVKMPYLGLAAALIAIAVMIKLAKLPHVTGEGRIVSDSGALKYRHLVLGIVCIFMYVGGEVAIGSTLINFFKLPHIAGLTEAEGGHYLAFFWGGAMIGRFFGAVALADFKNNSTKYMIIGAITAIVFTLMFTIYGQEEALIALGMIVLNFLVLLMGRFLPGRTLGFFASAVIVLLLITIFTTGSVAMWSVIAIGLFNSIMFPTIFTLAIKGLGVHTSQGSSLLVMAIVGGAIIPPLQGYVADVTGNLQMSFIVPMICYLYIVYYGFRGSKVEKTDPSAEA</sequence>
<comment type="subcellular location">
    <subcellularLocation>
        <location evidence="1">Cell inner membrane</location>
        <topology evidence="1">Multi-pass membrane protein</topology>
    </subcellularLocation>
</comment>
<dbReference type="SUPFAM" id="SSF103473">
    <property type="entry name" value="MFS general substrate transporter"/>
    <property type="match status" value="2"/>
</dbReference>
<gene>
    <name evidence="4" type="ORF">KYK27_00055</name>
</gene>